<keyword evidence="2" id="KW-0032">Aminotransferase</keyword>
<dbReference type="Pfam" id="PF13500">
    <property type="entry name" value="AAA_26"/>
    <property type="match status" value="1"/>
</dbReference>
<dbReference type="GO" id="GO:0005524">
    <property type="term" value="F:ATP binding"/>
    <property type="evidence" value="ECO:0007669"/>
    <property type="project" value="InterPro"/>
</dbReference>
<sequence length="781" mass="86399">MQRIGSTLYNNLPVVQVYGANTNVGKTIVSTLLCRSFEKDKKVKSNVHYIKPVSTGPLSEADDSHVSRYAKNTASATLFQFSQPLSPHLAARYDGKSLPDVKIQQALCAELRARAAQGIGRAVVETAGGVLSPAPSGTAQADLYRPLRLPVVLVGDHKLGGIATTISAYESLRIRGYDLDALVLFQDEQYRNFEYLRDYFSKHNLLTLSIPPPPPVDTSPERDHKNLREYYENVSASDPLNTMKGHIVNAHATRINELLKMAKDAHDHVWYPFTQHKGRSEKDILTIDSAFGDDFQALKSPEHQNIVNTEENILAPAVDGSASWWTQGLGHGNTDLTLAAAYASGRYGHVMFASAINEPALNVVKKLLDGHQNPRLDKVFYTDNGSTGMEVAIKMALRASCVRYGWDHRKNDISILGLRGSYHGDTMGVVDAAEPSVYNDTLEWYKPRGFWFEYPEVRMRKGKWYVEPPAGLEHVLGESQEFLSLDDVLSGKRDEVVGPIYEHYIKGVLSHLVQNRGYKFGGLVLEPLILGAGGMHFCDPAFQRALIQTIRQNPELIDPSAEHARSAPDWSGLPVVFDEVFTGLYRLGQFNCNKFLHAQPDIVVNAKLLTGGLVPLCTTSASRAIFDAFLSDSKADSLLHGHSYTAHAVGCSVASASLSAMQNLEKTNAWDSFKESWKTSGQEPTAWSMWSKDFVEAVSFKAPIDHVFALGSVLAIAYKDSAGSGYTSVASQKLHKQLLQEQDGWMIHNRVLGNVIYFMTGQTSTPEHIKQVEERILHSIQ</sequence>
<dbReference type="Proteomes" id="UP000053259">
    <property type="component" value="Unassembled WGS sequence"/>
</dbReference>
<dbReference type="InterPro" id="IPR027417">
    <property type="entry name" value="P-loop_NTPase"/>
</dbReference>
<dbReference type="PROSITE" id="PS00600">
    <property type="entry name" value="AA_TRANSFER_CLASS_3"/>
    <property type="match status" value="1"/>
</dbReference>
<dbReference type="STRING" id="253628.A0A0D2A8W3"/>
<dbReference type="Gene3D" id="3.40.640.10">
    <property type="entry name" value="Type I PLP-dependent aspartate aminotransferase-like (Major domain)"/>
    <property type="match status" value="1"/>
</dbReference>
<dbReference type="Pfam" id="PF00202">
    <property type="entry name" value="Aminotran_3"/>
    <property type="match status" value="2"/>
</dbReference>
<evidence type="ECO:0000313" key="4">
    <source>
        <dbReference type="EMBL" id="KIW03198.1"/>
    </source>
</evidence>
<dbReference type="CDD" id="cd03109">
    <property type="entry name" value="DTBS"/>
    <property type="match status" value="1"/>
</dbReference>
<dbReference type="HAMAP" id="MF_00336">
    <property type="entry name" value="BioD"/>
    <property type="match status" value="1"/>
</dbReference>
<dbReference type="InterPro" id="IPR015424">
    <property type="entry name" value="PyrdxlP-dep_Trfase"/>
</dbReference>
<evidence type="ECO:0000256" key="1">
    <source>
        <dbReference type="ARBA" id="ARBA00004173"/>
    </source>
</evidence>
<dbReference type="OrthoDB" id="425114at2759"/>
<organism evidence="4 5">
    <name type="scientific">Verruconis gallopava</name>
    <dbReference type="NCBI Taxonomy" id="253628"/>
    <lineage>
        <taxon>Eukaryota</taxon>
        <taxon>Fungi</taxon>
        <taxon>Dikarya</taxon>
        <taxon>Ascomycota</taxon>
        <taxon>Pezizomycotina</taxon>
        <taxon>Dothideomycetes</taxon>
        <taxon>Pleosporomycetidae</taxon>
        <taxon>Venturiales</taxon>
        <taxon>Sympoventuriaceae</taxon>
        <taxon>Verruconis</taxon>
    </lineage>
</organism>
<comment type="subcellular location">
    <subcellularLocation>
        <location evidence="1">Mitochondrion</location>
    </subcellularLocation>
</comment>
<dbReference type="PANTHER" id="PTHR42684:SF3">
    <property type="entry name" value="ADENOSYLMETHIONINE-8-AMINO-7-OXONONANOATE AMINOTRANSFERASE"/>
    <property type="match status" value="1"/>
</dbReference>
<gene>
    <name evidence="4" type="ORF">PV09_05424</name>
</gene>
<dbReference type="AlphaFoldDB" id="A0A0D2A8W3"/>
<dbReference type="FunFam" id="3.90.1150.10:FF:000080">
    <property type="entry name" value="Bifunctional dethiobiotin synthetase/adenosylmethionine-8-amino-7-oxononanoate aminotransferase"/>
    <property type="match status" value="1"/>
</dbReference>
<accession>A0A0D2A8W3</accession>
<reference evidence="4 5" key="1">
    <citation type="submission" date="2015-01" db="EMBL/GenBank/DDBJ databases">
        <title>The Genome Sequence of Ochroconis gallopava CBS43764.</title>
        <authorList>
            <consortium name="The Broad Institute Genomics Platform"/>
            <person name="Cuomo C."/>
            <person name="de Hoog S."/>
            <person name="Gorbushina A."/>
            <person name="Stielow B."/>
            <person name="Teixiera M."/>
            <person name="Abouelleil A."/>
            <person name="Chapman S.B."/>
            <person name="Priest M."/>
            <person name="Young S.K."/>
            <person name="Wortman J."/>
            <person name="Nusbaum C."/>
            <person name="Birren B."/>
        </authorList>
    </citation>
    <scope>NUCLEOTIDE SEQUENCE [LARGE SCALE GENOMIC DNA]</scope>
    <source>
        <strain evidence="4 5">CBS 43764</strain>
    </source>
</reference>
<dbReference type="InterPro" id="IPR004472">
    <property type="entry name" value="DTB_synth_BioD"/>
</dbReference>
<dbReference type="Gene3D" id="3.40.50.300">
    <property type="entry name" value="P-loop containing nucleotide triphosphate hydrolases"/>
    <property type="match status" value="1"/>
</dbReference>
<dbReference type="HOGENOM" id="CLU_010794_0_0_1"/>
<dbReference type="InterPro" id="IPR005814">
    <property type="entry name" value="Aminotrans_3"/>
</dbReference>
<protein>
    <submittedName>
        <fullName evidence="4">Dethiobiotin synthase</fullName>
    </submittedName>
</protein>
<dbReference type="InParanoid" id="A0A0D2A8W3"/>
<keyword evidence="3" id="KW-0808">Transferase</keyword>
<dbReference type="GO" id="GO:0030170">
    <property type="term" value="F:pyridoxal phosphate binding"/>
    <property type="evidence" value="ECO:0007669"/>
    <property type="project" value="InterPro"/>
</dbReference>
<evidence type="ECO:0000313" key="5">
    <source>
        <dbReference type="Proteomes" id="UP000053259"/>
    </source>
</evidence>
<dbReference type="InterPro" id="IPR049704">
    <property type="entry name" value="Aminotrans_3_PPA_site"/>
</dbReference>
<dbReference type="GO" id="GO:0009102">
    <property type="term" value="P:biotin biosynthetic process"/>
    <property type="evidence" value="ECO:0007669"/>
    <property type="project" value="UniProtKB-UniPathway"/>
</dbReference>
<proteinExistence type="inferred from homology"/>
<dbReference type="SUPFAM" id="SSF53383">
    <property type="entry name" value="PLP-dependent transferases"/>
    <property type="match status" value="1"/>
</dbReference>
<evidence type="ECO:0000256" key="2">
    <source>
        <dbReference type="ARBA" id="ARBA00022576"/>
    </source>
</evidence>
<dbReference type="UniPathway" id="UPA00078"/>
<dbReference type="InterPro" id="IPR015421">
    <property type="entry name" value="PyrdxlP-dep_Trfase_major"/>
</dbReference>
<dbReference type="RefSeq" id="XP_016213067.1">
    <property type="nucleotide sequence ID" value="XM_016358928.1"/>
</dbReference>
<dbReference type="GO" id="GO:0005739">
    <property type="term" value="C:mitochondrion"/>
    <property type="evidence" value="ECO:0007669"/>
    <property type="project" value="UniProtKB-SubCell"/>
</dbReference>
<evidence type="ECO:0000256" key="3">
    <source>
        <dbReference type="ARBA" id="ARBA00022679"/>
    </source>
</evidence>
<dbReference type="GO" id="GO:0004015">
    <property type="term" value="F:adenosylmethionine-8-amino-7-oxononanoate transaminase activity"/>
    <property type="evidence" value="ECO:0007669"/>
    <property type="project" value="TreeGrafter"/>
</dbReference>
<dbReference type="EMBL" id="KN847545">
    <property type="protein sequence ID" value="KIW03198.1"/>
    <property type="molecule type" value="Genomic_DNA"/>
</dbReference>
<keyword evidence="5" id="KW-1185">Reference proteome</keyword>
<dbReference type="SUPFAM" id="SSF52540">
    <property type="entry name" value="P-loop containing nucleoside triphosphate hydrolases"/>
    <property type="match status" value="1"/>
</dbReference>
<dbReference type="VEuPathDB" id="FungiDB:PV09_05424"/>
<dbReference type="PANTHER" id="PTHR42684">
    <property type="entry name" value="ADENOSYLMETHIONINE-8-AMINO-7-OXONONANOATE AMINOTRANSFERASE"/>
    <property type="match status" value="1"/>
</dbReference>
<dbReference type="GO" id="GO:0004141">
    <property type="term" value="F:dethiobiotin synthase activity"/>
    <property type="evidence" value="ECO:0007669"/>
    <property type="project" value="InterPro"/>
</dbReference>
<name>A0A0D2A8W3_9PEZI</name>
<dbReference type="GeneID" id="27313397"/>
<dbReference type="GO" id="GO:0000287">
    <property type="term" value="F:magnesium ion binding"/>
    <property type="evidence" value="ECO:0007669"/>
    <property type="project" value="InterPro"/>
</dbReference>